<gene>
    <name evidence="1" type="ORF">CBI31_00775</name>
</gene>
<dbReference type="Gene3D" id="1.10.10.10">
    <property type="entry name" value="Winged helix-like DNA-binding domain superfamily/Winged helix DNA-binding domain"/>
    <property type="match status" value="1"/>
</dbReference>
<dbReference type="InterPro" id="IPR036390">
    <property type="entry name" value="WH_DNA-bd_sf"/>
</dbReference>
<reference evidence="1 2" key="1">
    <citation type="submission" date="2017-05" db="EMBL/GenBank/DDBJ databases">
        <title>Genome of Polynucleobacter sp. MWH-Feld-100.</title>
        <authorList>
            <person name="Hahn M.W."/>
        </authorList>
    </citation>
    <scope>NUCLEOTIDE SEQUENCE [LARGE SCALE GENOMIC DNA]</scope>
    <source>
        <strain evidence="1 2">MWH-Feld-100</strain>
    </source>
</reference>
<dbReference type="RefSeq" id="WP_088524527.1">
    <property type="nucleotide sequence ID" value="NZ_NGUP01000001.1"/>
</dbReference>
<dbReference type="AlphaFoldDB" id="A0A254PZX6"/>
<dbReference type="Proteomes" id="UP000197528">
    <property type="component" value="Unassembled WGS sequence"/>
</dbReference>
<protein>
    <recommendedName>
        <fullName evidence="3">HTH marR-type domain-containing protein</fullName>
    </recommendedName>
</protein>
<dbReference type="InterPro" id="IPR036388">
    <property type="entry name" value="WH-like_DNA-bd_sf"/>
</dbReference>
<dbReference type="OrthoDB" id="9133321at2"/>
<evidence type="ECO:0000313" key="1">
    <source>
        <dbReference type="EMBL" id="OWS70816.1"/>
    </source>
</evidence>
<evidence type="ECO:0000313" key="2">
    <source>
        <dbReference type="Proteomes" id="UP000197528"/>
    </source>
</evidence>
<comment type="caution">
    <text evidence="1">The sequence shown here is derived from an EMBL/GenBank/DDBJ whole genome shotgun (WGS) entry which is preliminary data.</text>
</comment>
<sequence length="113" mass="12739">MPSAPFKFLHFAASLRRINKRYKLADQKEVLVLESVLSAHAEKVSFSVLDLILLNEIASQATLHSVMSNLITKKLIKAETSKEDGRRKYVIPTKLALEWLQDCSDLLCSAPQK</sequence>
<dbReference type="SUPFAM" id="SSF46785">
    <property type="entry name" value="Winged helix' DNA-binding domain"/>
    <property type="match status" value="1"/>
</dbReference>
<evidence type="ECO:0008006" key="3">
    <source>
        <dbReference type="Google" id="ProtNLM"/>
    </source>
</evidence>
<proteinExistence type="predicted"/>
<organism evidence="1 2">
    <name type="scientific">Polynucleobacter campilacus</name>
    <dbReference type="NCBI Taxonomy" id="1743163"/>
    <lineage>
        <taxon>Bacteria</taxon>
        <taxon>Pseudomonadati</taxon>
        <taxon>Pseudomonadota</taxon>
        <taxon>Betaproteobacteria</taxon>
        <taxon>Burkholderiales</taxon>
        <taxon>Burkholderiaceae</taxon>
        <taxon>Polynucleobacter</taxon>
    </lineage>
</organism>
<dbReference type="EMBL" id="NGUP01000001">
    <property type="protein sequence ID" value="OWS70816.1"/>
    <property type="molecule type" value="Genomic_DNA"/>
</dbReference>
<keyword evidence="2" id="KW-1185">Reference proteome</keyword>
<name>A0A254PZX6_9BURK</name>
<accession>A0A254PZX6</accession>